<evidence type="ECO:0000313" key="2">
    <source>
        <dbReference type="Proteomes" id="UP001174208"/>
    </source>
</evidence>
<name>A0ABT8KG68_9MICO</name>
<sequence length="66" mass="7541">MSERLHNYLLDQIESASRALAQQQELLALAWDAGYDARRVELDKQAADPSYPIHRPNPFVKEAPHV</sequence>
<accession>A0ABT8KG68</accession>
<protein>
    <submittedName>
        <fullName evidence="1">Uncharacterized protein</fullName>
    </submittedName>
</protein>
<dbReference type="RefSeq" id="WP_301209607.1">
    <property type="nucleotide sequence ID" value="NZ_JAROCF010000002.1"/>
</dbReference>
<comment type="caution">
    <text evidence="1">The sequence shown here is derived from an EMBL/GenBank/DDBJ whole genome shotgun (WGS) entry which is preliminary data.</text>
</comment>
<gene>
    <name evidence="1" type="ORF">P5G50_18425</name>
</gene>
<evidence type="ECO:0000313" key="1">
    <source>
        <dbReference type="EMBL" id="MDN4616428.1"/>
    </source>
</evidence>
<dbReference type="EMBL" id="JAROCF010000002">
    <property type="protein sequence ID" value="MDN4616428.1"/>
    <property type="molecule type" value="Genomic_DNA"/>
</dbReference>
<reference evidence="1" key="1">
    <citation type="submission" date="2023-06" db="EMBL/GenBank/DDBJ databases">
        <title>MT1 and MT2 Draft Genomes of Novel Species.</title>
        <authorList>
            <person name="Venkateswaran K."/>
        </authorList>
    </citation>
    <scope>NUCLEOTIDE SEQUENCE</scope>
    <source>
        <strain evidence="1">F6_8S_P_1B</strain>
    </source>
</reference>
<organism evidence="1 2">
    <name type="scientific">Leifsonia williamsii</name>
    <dbReference type="NCBI Taxonomy" id="3035919"/>
    <lineage>
        <taxon>Bacteria</taxon>
        <taxon>Bacillati</taxon>
        <taxon>Actinomycetota</taxon>
        <taxon>Actinomycetes</taxon>
        <taxon>Micrococcales</taxon>
        <taxon>Microbacteriaceae</taxon>
        <taxon>Leifsonia</taxon>
    </lineage>
</organism>
<proteinExistence type="predicted"/>
<keyword evidence="2" id="KW-1185">Reference proteome</keyword>
<dbReference type="Proteomes" id="UP001174208">
    <property type="component" value="Unassembled WGS sequence"/>
</dbReference>